<comment type="caution">
    <text evidence="1">The sequence shown here is derived from an EMBL/GenBank/DDBJ whole genome shotgun (WGS) entry which is preliminary data.</text>
</comment>
<organism evidence="1 2">
    <name type="scientific">Cesiribacter andamanensis AMV16</name>
    <dbReference type="NCBI Taxonomy" id="1279009"/>
    <lineage>
        <taxon>Bacteria</taxon>
        <taxon>Pseudomonadati</taxon>
        <taxon>Bacteroidota</taxon>
        <taxon>Cytophagia</taxon>
        <taxon>Cytophagales</taxon>
        <taxon>Cesiribacteraceae</taxon>
        <taxon>Cesiribacter</taxon>
    </lineage>
</organism>
<protein>
    <submittedName>
        <fullName evidence="1">Uncharacterized protein</fullName>
    </submittedName>
</protein>
<dbReference type="OrthoDB" id="893624at2"/>
<dbReference type="eggNOG" id="ENOG50348UP">
    <property type="taxonomic scope" value="Bacteria"/>
</dbReference>
<proteinExistence type="predicted"/>
<evidence type="ECO:0000313" key="1">
    <source>
        <dbReference type="EMBL" id="EMR01450.1"/>
    </source>
</evidence>
<gene>
    <name evidence="1" type="ORF">ADICEAN_03436</name>
</gene>
<evidence type="ECO:0000313" key="2">
    <source>
        <dbReference type="Proteomes" id="UP000011910"/>
    </source>
</evidence>
<dbReference type="Proteomes" id="UP000011910">
    <property type="component" value="Unassembled WGS sequence"/>
</dbReference>
<sequence length="173" mass="19611">MKSVWPLLLLIALSLPVTAQLRQSVYLEGFGRNIVGPALMYERTRSSERLLNLEWGAGIGYVYRSWLDEPQNIVASLPLQLGANLGRRHHKFEMGLAGFIPLGPYREYEDGADLDDDPSGHVYPITLYLGYKRYPKEGNGLYLHFNLQPLVNNSWIPVFPWLGAGIGYSFQKK</sequence>
<reference evidence="1 2" key="1">
    <citation type="journal article" date="2013" name="Genome Announc.">
        <title>Draft Genome Sequence of Cesiribacter andamanensis Strain AMV16T, Isolated from a Soil Sample from a Mud Volcano in the Andaman Islands, India.</title>
        <authorList>
            <person name="Shivaji S."/>
            <person name="Ara S."/>
            <person name="Begum Z."/>
            <person name="Srinivas T.N."/>
            <person name="Singh A."/>
            <person name="Kumar Pinnaka A."/>
        </authorList>
    </citation>
    <scope>NUCLEOTIDE SEQUENCE [LARGE SCALE GENOMIC DNA]</scope>
    <source>
        <strain evidence="1 2">AMV16</strain>
    </source>
</reference>
<name>M7NI09_9BACT</name>
<dbReference type="AlphaFoldDB" id="M7NI09"/>
<keyword evidence="2" id="KW-1185">Reference proteome</keyword>
<dbReference type="RefSeq" id="WP_009196819.1">
    <property type="nucleotide sequence ID" value="NZ_AODQ01000115.1"/>
</dbReference>
<dbReference type="STRING" id="1279009.ADICEAN_03436"/>
<dbReference type="EMBL" id="AODQ01000115">
    <property type="protein sequence ID" value="EMR01450.1"/>
    <property type="molecule type" value="Genomic_DNA"/>
</dbReference>
<accession>M7NI09</accession>